<comment type="caution">
    <text evidence="9">The sequence shown here is derived from an EMBL/GenBank/DDBJ whole genome shotgun (WGS) entry which is preliminary data.</text>
</comment>
<organism evidence="9 10">
    <name type="scientific">Microbacterium kribbense</name>
    <dbReference type="NCBI Taxonomy" id="433645"/>
    <lineage>
        <taxon>Bacteria</taxon>
        <taxon>Bacillati</taxon>
        <taxon>Actinomycetota</taxon>
        <taxon>Actinomycetes</taxon>
        <taxon>Micrococcales</taxon>
        <taxon>Microbacteriaceae</taxon>
        <taxon>Microbacterium</taxon>
    </lineage>
</organism>
<evidence type="ECO:0000256" key="6">
    <source>
        <dbReference type="ARBA" id="ARBA00022777"/>
    </source>
</evidence>
<proteinExistence type="inferred from homology"/>
<dbReference type="InterPro" id="IPR027417">
    <property type="entry name" value="P-loop_NTPase"/>
</dbReference>
<comment type="pathway">
    <text evidence="1">Carbohydrate acid metabolism.</text>
</comment>
<evidence type="ECO:0000256" key="7">
    <source>
        <dbReference type="ARBA" id="ARBA00022840"/>
    </source>
</evidence>
<evidence type="ECO:0000313" key="9">
    <source>
        <dbReference type="EMBL" id="GAA3773013.1"/>
    </source>
</evidence>
<gene>
    <name evidence="9" type="ORF">GCM10022240_26230</name>
</gene>
<dbReference type="PANTHER" id="PTHR43442">
    <property type="entry name" value="GLUCONOKINASE-RELATED"/>
    <property type="match status" value="1"/>
</dbReference>
<dbReference type="InterPro" id="IPR006001">
    <property type="entry name" value="Therm_gnt_kin"/>
</dbReference>
<dbReference type="EMBL" id="BAABAF010000009">
    <property type="protein sequence ID" value="GAA3773013.1"/>
    <property type="molecule type" value="Genomic_DNA"/>
</dbReference>
<accession>A0ABP7GR18</accession>
<evidence type="ECO:0000313" key="10">
    <source>
        <dbReference type="Proteomes" id="UP001500540"/>
    </source>
</evidence>
<evidence type="ECO:0000256" key="2">
    <source>
        <dbReference type="ARBA" id="ARBA00008420"/>
    </source>
</evidence>
<evidence type="ECO:0000256" key="1">
    <source>
        <dbReference type="ARBA" id="ARBA00004761"/>
    </source>
</evidence>
<protein>
    <recommendedName>
        <fullName evidence="3">gluconokinase</fullName>
        <ecNumber evidence="3">2.7.1.12</ecNumber>
    </recommendedName>
</protein>
<evidence type="ECO:0000256" key="3">
    <source>
        <dbReference type="ARBA" id="ARBA00012054"/>
    </source>
</evidence>
<comment type="catalytic activity">
    <reaction evidence="8">
        <text>D-gluconate + ATP = 6-phospho-D-gluconate + ADP + H(+)</text>
        <dbReference type="Rhea" id="RHEA:19433"/>
        <dbReference type="ChEBI" id="CHEBI:15378"/>
        <dbReference type="ChEBI" id="CHEBI:18391"/>
        <dbReference type="ChEBI" id="CHEBI:30616"/>
        <dbReference type="ChEBI" id="CHEBI:58759"/>
        <dbReference type="ChEBI" id="CHEBI:456216"/>
        <dbReference type="EC" id="2.7.1.12"/>
    </reaction>
</comment>
<dbReference type="PANTHER" id="PTHR43442:SF3">
    <property type="entry name" value="GLUCONOKINASE-RELATED"/>
    <property type="match status" value="1"/>
</dbReference>
<evidence type="ECO:0000256" key="5">
    <source>
        <dbReference type="ARBA" id="ARBA00022741"/>
    </source>
</evidence>
<evidence type="ECO:0000256" key="8">
    <source>
        <dbReference type="ARBA" id="ARBA00048090"/>
    </source>
</evidence>
<name>A0ABP7GR18_9MICO</name>
<dbReference type="CDD" id="cd02021">
    <property type="entry name" value="GntK"/>
    <property type="match status" value="1"/>
</dbReference>
<keyword evidence="4" id="KW-0808">Transferase</keyword>
<evidence type="ECO:0000256" key="4">
    <source>
        <dbReference type="ARBA" id="ARBA00022679"/>
    </source>
</evidence>
<keyword evidence="7" id="KW-0067">ATP-binding</keyword>
<dbReference type="Gene3D" id="3.40.50.300">
    <property type="entry name" value="P-loop containing nucleotide triphosphate hydrolases"/>
    <property type="match status" value="1"/>
</dbReference>
<keyword evidence="10" id="KW-1185">Reference proteome</keyword>
<reference evidence="10" key="1">
    <citation type="journal article" date="2019" name="Int. J. Syst. Evol. Microbiol.">
        <title>The Global Catalogue of Microorganisms (GCM) 10K type strain sequencing project: providing services to taxonomists for standard genome sequencing and annotation.</title>
        <authorList>
            <consortium name="The Broad Institute Genomics Platform"/>
            <consortium name="The Broad Institute Genome Sequencing Center for Infectious Disease"/>
            <person name="Wu L."/>
            <person name="Ma J."/>
        </authorList>
    </citation>
    <scope>NUCLEOTIDE SEQUENCE [LARGE SCALE GENOMIC DNA]</scope>
    <source>
        <strain evidence="10">JCM 16950</strain>
    </source>
</reference>
<dbReference type="Proteomes" id="UP001500540">
    <property type="component" value="Unassembled WGS sequence"/>
</dbReference>
<keyword evidence="6" id="KW-0418">Kinase</keyword>
<keyword evidence="5" id="KW-0547">Nucleotide-binding</keyword>
<dbReference type="EC" id="2.7.1.12" evidence="3"/>
<comment type="similarity">
    <text evidence="2">Belongs to the gluconokinase GntK/GntV family.</text>
</comment>
<sequence length="129" mass="14255">MSRGLPLDDRDRAPWLVDLSHELTRQPAPVLACSALKRRYRDVLRSRAPMVFFAHLAGSGQTITKRLLARQHEFMSPDLLGSQLASLEPLGADEWGFTCDLGRKPEDLVDAILDAASSTVCPTDLMPGR</sequence>